<dbReference type="STRING" id="4846.A0A367KMM3"/>
<dbReference type="InterPro" id="IPR045247">
    <property type="entry name" value="Oye-like"/>
</dbReference>
<gene>
    <name evidence="5" type="ORF">CU098_011887</name>
</gene>
<dbReference type="SUPFAM" id="SSF51395">
    <property type="entry name" value="FMN-linked oxidoreductases"/>
    <property type="match status" value="1"/>
</dbReference>
<proteinExistence type="inferred from homology"/>
<evidence type="ECO:0000256" key="3">
    <source>
        <dbReference type="ARBA" id="ARBA00023002"/>
    </source>
</evidence>
<dbReference type="GO" id="GO:0010181">
    <property type="term" value="F:FMN binding"/>
    <property type="evidence" value="ECO:0007669"/>
    <property type="project" value="InterPro"/>
</dbReference>
<dbReference type="GO" id="GO:0005829">
    <property type="term" value="C:cytosol"/>
    <property type="evidence" value="ECO:0007669"/>
    <property type="project" value="UniProtKB-ARBA"/>
</dbReference>
<dbReference type="InterPro" id="IPR013785">
    <property type="entry name" value="Aldolase_TIM"/>
</dbReference>
<reference evidence="5 6" key="1">
    <citation type="journal article" date="2018" name="G3 (Bethesda)">
        <title>Phylogenetic and Phylogenomic Definition of Rhizopus Species.</title>
        <authorList>
            <person name="Gryganskyi A.P."/>
            <person name="Golan J."/>
            <person name="Dolatabadi S."/>
            <person name="Mondo S."/>
            <person name="Robb S."/>
            <person name="Idnurm A."/>
            <person name="Muszewska A."/>
            <person name="Steczkiewicz K."/>
            <person name="Masonjones S."/>
            <person name="Liao H.L."/>
            <person name="Gajdeczka M.T."/>
            <person name="Anike F."/>
            <person name="Vuek A."/>
            <person name="Anishchenko I.M."/>
            <person name="Voigt K."/>
            <person name="de Hoog G.S."/>
            <person name="Smith M.E."/>
            <person name="Heitman J."/>
            <person name="Vilgalys R."/>
            <person name="Stajich J.E."/>
        </authorList>
    </citation>
    <scope>NUCLEOTIDE SEQUENCE [LARGE SCALE GENOMIC DNA]</scope>
    <source>
        <strain evidence="5 6">LSU 92-RS-03</strain>
    </source>
</reference>
<organism evidence="5 6">
    <name type="scientific">Rhizopus stolonifer</name>
    <name type="common">Rhizopus nigricans</name>
    <dbReference type="NCBI Taxonomy" id="4846"/>
    <lineage>
        <taxon>Eukaryota</taxon>
        <taxon>Fungi</taxon>
        <taxon>Fungi incertae sedis</taxon>
        <taxon>Mucoromycota</taxon>
        <taxon>Mucoromycotina</taxon>
        <taxon>Mucoromycetes</taxon>
        <taxon>Mucorales</taxon>
        <taxon>Mucorineae</taxon>
        <taxon>Rhizopodaceae</taxon>
        <taxon>Rhizopus</taxon>
    </lineage>
</organism>
<dbReference type="FunFam" id="3.20.20.70:FF:000059">
    <property type="entry name" value="N-ethylmaleimide reductase, FMN-linked"/>
    <property type="match status" value="1"/>
</dbReference>
<dbReference type="PANTHER" id="PTHR22893">
    <property type="entry name" value="NADH OXIDOREDUCTASE-RELATED"/>
    <property type="match status" value="1"/>
</dbReference>
<sequence length="365" mass="40710">MSTESLFTPFKIGKHELEHRVVLAPLTRLRADLDATPNDLLLEYYQQRASKGGLLITEATFIDRLAGAYRRAPGIYTKEHIESWKKITEAVHQKGGIIFLQLWHIGRAGSSIFNPNGELTVSSSDIPITGKNALAGGIDFEKPRPLTVLEIKEWVQTYKQAALNAIEAGFDGVEIHSANGYLLDQFINTRSNKRVDEYGGSIENRTRFPLEVVDAVVGAVGADRTAIRFSPGGAFQDMGDDSVIDTWGYLTSQLQQNHPDLAYVHFIETSSNILIGKSADKDTLAPFREIWKGPFIASNGYSNAIEDAAAYAKKNNTAIAFGRSFIANPDLPERIRNNWPLNPYDRPTFYTNEPKGYTDYPFYKN</sequence>
<keyword evidence="6" id="KW-1185">Reference proteome</keyword>
<dbReference type="OrthoDB" id="276546at2759"/>
<protein>
    <recommendedName>
        <fullName evidence="4">NADH:flavin oxidoreductase/NADH oxidase N-terminal domain-containing protein</fullName>
    </recommendedName>
</protein>
<accession>A0A367KMM3</accession>
<dbReference type="InterPro" id="IPR001155">
    <property type="entry name" value="OxRdtase_FMN_N"/>
</dbReference>
<dbReference type="CDD" id="cd02933">
    <property type="entry name" value="OYE_like_FMN"/>
    <property type="match status" value="1"/>
</dbReference>
<dbReference type="Gene3D" id="3.20.20.70">
    <property type="entry name" value="Aldolase class I"/>
    <property type="match status" value="1"/>
</dbReference>
<comment type="cofactor">
    <cofactor evidence="1">
        <name>FMN</name>
        <dbReference type="ChEBI" id="CHEBI:58210"/>
    </cofactor>
</comment>
<dbReference type="EMBL" id="PJQM01001001">
    <property type="protein sequence ID" value="RCI03485.1"/>
    <property type="molecule type" value="Genomic_DNA"/>
</dbReference>
<evidence type="ECO:0000313" key="5">
    <source>
        <dbReference type="EMBL" id="RCI03485.1"/>
    </source>
</evidence>
<feature type="domain" description="NADH:flavin oxidoreductase/NADH oxidase N-terminal" evidence="4">
    <location>
        <begin position="5"/>
        <end position="342"/>
    </location>
</feature>
<keyword evidence="3" id="KW-0560">Oxidoreductase</keyword>
<comment type="caution">
    <text evidence="5">The sequence shown here is derived from an EMBL/GenBank/DDBJ whole genome shotgun (WGS) entry which is preliminary data.</text>
</comment>
<evidence type="ECO:0000256" key="2">
    <source>
        <dbReference type="ARBA" id="ARBA00005979"/>
    </source>
</evidence>
<evidence type="ECO:0000256" key="1">
    <source>
        <dbReference type="ARBA" id="ARBA00001917"/>
    </source>
</evidence>
<dbReference type="PANTHER" id="PTHR22893:SF91">
    <property type="entry name" value="NADPH DEHYDROGENASE 2-RELATED"/>
    <property type="match status" value="1"/>
</dbReference>
<evidence type="ECO:0000313" key="6">
    <source>
        <dbReference type="Proteomes" id="UP000253551"/>
    </source>
</evidence>
<dbReference type="AlphaFoldDB" id="A0A367KMM3"/>
<dbReference type="GO" id="GO:0016628">
    <property type="term" value="F:oxidoreductase activity, acting on the CH-CH group of donors, NAD or NADP as acceptor"/>
    <property type="evidence" value="ECO:0007669"/>
    <property type="project" value="UniProtKB-ARBA"/>
</dbReference>
<dbReference type="Pfam" id="PF00724">
    <property type="entry name" value="Oxidored_FMN"/>
    <property type="match status" value="1"/>
</dbReference>
<name>A0A367KMM3_RHIST</name>
<evidence type="ECO:0000259" key="4">
    <source>
        <dbReference type="Pfam" id="PF00724"/>
    </source>
</evidence>
<comment type="similarity">
    <text evidence="2">Belongs to the NADH:flavin oxidoreductase/NADH oxidase family.</text>
</comment>
<dbReference type="Proteomes" id="UP000253551">
    <property type="component" value="Unassembled WGS sequence"/>
</dbReference>